<name>A0A1H9TI33_9PSEU</name>
<reference evidence="2" key="1">
    <citation type="submission" date="2016-10" db="EMBL/GenBank/DDBJ databases">
        <authorList>
            <person name="Varghese N."/>
            <person name="Submissions S."/>
        </authorList>
    </citation>
    <scope>NUCLEOTIDE SEQUENCE [LARGE SCALE GENOMIC DNA]</scope>
    <source>
        <strain evidence="2">CGMCC 4.3525</strain>
    </source>
</reference>
<dbReference type="AlphaFoldDB" id="A0A1H9TI33"/>
<dbReference type="EMBL" id="FOFR01000018">
    <property type="protein sequence ID" value="SER96519.1"/>
    <property type="molecule type" value="Genomic_DNA"/>
</dbReference>
<organism evidence="1 2">
    <name type="scientific">Lentzea xinjiangensis</name>
    <dbReference type="NCBI Taxonomy" id="402600"/>
    <lineage>
        <taxon>Bacteria</taxon>
        <taxon>Bacillati</taxon>
        <taxon>Actinomycetota</taxon>
        <taxon>Actinomycetes</taxon>
        <taxon>Pseudonocardiales</taxon>
        <taxon>Pseudonocardiaceae</taxon>
        <taxon>Lentzea</taxon>
    </lineage>
</organism>
<accession>A0A1H9TI33</accession>
<sequence length="175" mass="19568">MTYRVISGYSCPVGDFYGIAEIADAMGLSRQLVTVWRKRRSHGIPEPDAELASGPIWRKETVEPWIERTRGRLGLAGGRESASRSLRLRVCRRVLRLAALMLEDPQRPRVLNEAAAQLRDLAHEIDQTADDVVGALLRELVEPVRDPDEAAELLRVPIIESLPLVTAVARNSPDW</sequence>
<evidence type="ECO:0000313" key="2">
    <source>
        <dbReference type="Proteomes" id="UP000199352"/>
    </source>
</evidence>
<dbReference type="Proteomes" id="UP000199352">
    <property type="component" value="Unassembled WGS sequence"/>
</dbReference>
<protein>
    <submittedName>
        <fullName evidence="1">Uncharacterized protein</fullName>
    </submittedName>
</protein>
<keyword evidence="2" id="KW-1185">Reference proteome</keyword>
<gene>
    <name evidence="1" type="ORF">SAMN05216188_118122</name>
</gene>
<evidence type="ECO:0000313" key="1">
    <source>
        <dbReference type="EMBL" id="SER96519.1"/>
    </source>
</evidence>
<dbReference type="STRING" id="402600.SAMN05216188_118122"/>
<proteinExistence type="predicted"/>